<name>A0A7X8SPL3_9BACT</name>
<dbReference type="InterPro" id="IPR011047">
    <property type="entry name" value="Quinoprotein_ADH-like_sf"/>
</dbReference>
<sequence length="930" mass="108556">MMLLRFKILLTFFLLLSQFGFTQETIELFTSTKITNYSKSDYNAESQNWNITQSDDGLIYTANTLGLLEFDGESWNLFPTSEPLRCLLIHEDKIFAGGMNTIGVFEKKNGVFKFKSLMPEKSFHDEIWKAIQIGNKIVFQSFNTFYIYDLDTKDLTRKSLTEGNISFAFKSKTETTFYYQVLYNHINITKDLIEVDNITHPALNHWMVKFIHEVEKGLLIGTYKNGLFLWDGKDFIPYENKISIFLREARLNVALPIDDKGGFAFGTLDKGIIIGNINTGVIDYYINSKNGLPSNRVHALHYYDGLLWVGSEEGVTNVNLKYPVRFINDPLAEIGPVYDVVIHKGTLYIGTNQGLYFSSDSINAPILKLQLFPYSKGQVWNLFVADNQLFCGHNEGIFEVGETFKKVYNTGGGYTFLKSRLHQDIMFQTSYYGLNIWKKRHDQWEYSHTIKKINSLTRDIIELNDGTLLLTDSWKNIYKIKLSKDLSSLKFIENLSTQKSLANSYKYRLFDLGDNKLLTTNDTIVTFKNNLPANIDLKGLTFISHPIDDVSVMKIEGQLMLYDAKEEHFIHVRKSIAELGNNQIYNYENIINIKDNFLITFTQGAGLFSTPAIENYNFKQYQPDIRKVTFWYHRNQEQLSNIVDKIPFDYNSVEFQFSSKNYYEKSNYAVRLIGYDSNWVEIGERNEIAYQNLPYGKFTFEVKDTASNKISHYKFEIDRPFYFSNLMLTVYVLAFLLSVWSLHKYYRLMLRKEKMALLLKKREDLNSQRDLNEKRIAILQANELQKELKDKNESLSELLVQSSKNKDVIQQLKHQVDNAKHFDSVNKSQVIRKLDHILTTEFDDKKDWLTFESTFRKMHQNFFSDLKNTHPALTKEDLKLCAYIRINLSTKELAPIFNITPKSVDLKRYRLRKKMNLEKGTNLYDYINQF</sequence>
<feature type="chain" id="PRO_5030609158" description="Two component regulator three Y domain-containing protein" evidence="3">
    <location>
        <begin position="23"/>
        <end position="930"/>
    </location>
</feature>
<dbReference type="RefSeq" id="WP_168884774.1">
    <property type="nucleotide sequence ID" value="NZ_JABAIL010000009.1"/>
</dbReference>
<keyword evidence="2" id="KW-1133">Transmembrane helix</keyword>
<keyword evidence="2" id="KW-0472">Membrane</keyword>
<evidence type="ECO:0000313" key="6">
    <source>
        <dbReference type="Proteomes" id="UP000585050"/>
    </source>
</evidence>
<dbReference type="InterPro" id="IPR016032">
    <property type="entry name" value="Sig_transdc_resp-reg_C-effctor"/>
</dbReference>
<evidence type="ECO:0000256" key="2">
    <source>
        <dbReference type="SAM" id="Phobius"/>
    </source>
</evidence>
<feature type="coiled-coil region" evidence="1">
    <location>
        <begin position="762"/>
        <end position="805"/>
    </location>
</feature>
<dbReference type="Gene3D" id="2.60.40.10">
    <property type="entry name" value="Immunoglobulins"/>
    <property type="match status" value="1"/>
</dbReference>
<dbReference type="GO" id="GO:0003677">
    <property type="term" value="F:DNA binding"/>
    <property type="evidence" value="ECO:0007669"/>
    <property type="project" value="InterPro"/>
</dbReference>
<protein>
    <recommendedName>
        <fullName evidence="4">Two component regulator three Y domain-containing protein</fullName>
    </recommendedName>
</protein>
<evidence type="ECO:0000256" key="3">
    <source>
        <dbReference type="SAM" id="SignalP"/>
    </source>
</evidence>
<dbReference type="SUPFAM" id="SSF46894">
    <property type="entry name" value="C-terminal effector domain of the bipartite response regulators"/>
    <property type="match status" value="1"/>
</dbReference>
<dbReference type="AlphaFoldDB" id="A0A7X8SPL3"/>
<dbReference type="InterPro" id="IPR015943">
    <property type="entry name" value="WD40/YVTN_repeat-like_dom_sf"/>
</dbReference>
<feature type="domain" description="Two component regulator three Y" evidence="4">
    <location>
        <begin position="662"/>
        <end position="714"/>
    </location>
</feature>
<evidence type="ECO:0000313" key="5">
    <source>
        <dbReference type="EMBL" id="NLR94063.1"/>
    </source>
</evidence>
<dbReference type="InterPro" id="IPR011123">
    <property type="entry name" value="Y_Y_Y"/>
</dbReference>
<keyword evidence="2" id="KW-0812">Transmembrane</keyword>
<dbReference type="InterPro" id="IPR013783">
    <property type="entry name" value="Ig-like_fold"/>
</dbReference>
<reference evidence="5 6" key="1">
    <citation type="submission" date="2020-04" db="EMBL/GenBank/DDBJ databases">
        <title>Flammeovirga sp. SR4, a novel species isolated from seawater.</title>
        <authorList>
            <person name="Wang X."/>
        </authorList>
    </citation>
    <scope>NUCLEOTIDE SEQUENCE [LARGE SCALE GENOMIC DNA]</scope>
    <source>
        <strain evidence="5 6">SR4</strain>
    </source>
</reference>
<dbReference type="Proteomes" id="UP000585050">
    <property type="component" value="Unassembled WGS sequence"/>
</dbReference>
<dbReference type="SUPFAM" id="SSF50998">
    <property type="entry name" value="Quinoprotein alcohol dehydrogenase-like"/>
    <property type="match status" value="1"/>
</dbReference>
<gene>
    <name evidence="5" type="ORF">HGP29_22870</name>
</gene>
<keyword evidence="1" id="KW-0175">Coiled coil</keyword>
<dbReference type="Pfam" id="PF07495">
    <property type="entry name" value="Y_Y_Y"/>
    <property type="match status" value="1"/>
</dbReference>
<accession>A0A7X8SPL3</accession>
<dbReference type="GO" id="GO:0006355">
    <property type="term" value="P:regulation of DNA-templated transcription"/>
    <property type="evidence" value="ECO:0007669"/>
    <property type="project" value="InterPro"/>
</dbReference>
<keyword evidence="6" id="KW-1185">Reference proteome</keyword>
<evidence type="ECO:0000256" key="1">
    <source>
        <dbReference type="SAM" id="Coils"/>
    </source>
</evidence>
<dbReference type="Gene3D" id="2.130.10.10">
    <property type="entry name" value="YVTN repeat-like/Quinoprotein amine dehydrogenase"/>
    <property type="match status" value="2"/>
</dbReference>
<feature type="signal peptide" evidence="3">
    <location>
        <begin position="1"/>
        <end position="22"/>
    </location>
</feature>
<evidence type="ECO:0000259" key="4">
    <source>
        <dbReference type="Pfam" id="PF07495"/>
    </source>
</evidence>
<proteinExistence type="predicted"/>
<comment type="caution">
    <text evidence="5">The sequence shown here is derived from an EMBL/GenBank/DDBJ whole genome shotgun (WGS) entry which is preliminary data.</text>
</comment>
<dbReference type="EMBL" id="JABAIL010000009">
    <property type="protein sequence ID" value="NLR94063.1"/>
    <property type="molecule type" value="Genomic_DNA"/>
</dbReference>
<organism evidence="5 6">
    <name type="scientific">Flammeovirga agarivorans</name>
    <dbReference type="NCBI Taxonomy" id="2726742"/>
    <lineage>
        <taxon>Bacteria</taxon>
        <taxon>Pseudomonadati</taxon>
        <taxon>Bacteroidota</taxon>
        <taxon>Cytophagia</taxon>
        <taxon>Cytophagales</taxon>
        <taxon>Flammeovirgaceae</taxon>
        <taxon>Flammeovirga</taxon>
    </lineage>
</organism>
<feature type="transmembrane region" description="Helical" evidence="2">
    <location>
        <begin position="721"/>
        <end position="742"/>
    </location>
</feature>
<keyword evidence="3" id="KW-0732">Signal</keyword>